<comment type="caution">
    <text evidence="1">The sequence shown here is derived from an EMBL/GenBank/DDBJ whole genome shotgun (WGS) entry which is preliminary data.</text>
</comment>
<evidence type="ECO:0000313" key="1">
    <source>
        <dbReference type="EMBL" id="PHT49536.1"/>
    </source>
</evidence>
<protein>
    <submittedName>
        <fullName evidence="1">Uncharacterized protein</fullName>
    </submittedName>
</protein>
<accession>A0A2G2WW97</accession>
<reference evidence="1 2" key="1">
    <citation type="journal article" date="2017" name="Genome Biol.">
        <title>New reference genome sequences of hot pepper reveal the massive evolution of plant disease-resistance genes by retroduplication.</title>
        <authorList>
            <person name="Kim S."/>
            <person name="Park J."/>
            <person name="Yeom S.I."/>
            <person name="Kim Y.M."/>
            <person name="Seo E."/>
            <person name="Kim K.T."/>
            <person name="Kim M.S."/>
            <person name="Lee J.M."/>
            <person name="Cheong K."/>
            <person name="Shin H.S."/>
            <person name="Kim S.B."/>
            <person name="Han K."/>
            <person name="Lee J."/>
            <person name="Park M."/>
            <person name="Lee H.A."/>
            <person name="Lee H.Y."/>
            <person name="Lee Y."/>
            <person name="Oh S."/>
            <person name="Lee J.H."/>
            <person name="Choi E."/>
            <person name="Choi E."/>
            <person name="Lee S.E."/>
            <person name="Jeon J."/>
            <person name="Kim H."/>
            <person name="Choi G."/>
            <person name="Song H."/>
            <person name="Lee J."/>
            <person name="Lee S.C."/>
            <person name="Kwon J.K."/>
            <person name="Lee H.Y."/>
            <person name="Koo N."/>
            <person name="Hong Y."/>
            <person name="Kim R.W."/>
            <person name="Kang W.H."/>
            <person name="Huh J.H."/>
            <person name="Kang B.C."/>
            <person name="Yang T.J."/>
            <person name="Lee Y.H."/>
            <person name="Bennetzen J.L."/>
            <person name="Choi D."/>
        </authorList>
    </citation>
    <scope>NUCLEOTIDE SEQUENCE [LARGE SCALE GENOMIC DNA]</scope>
    <source>
        <strain evidence="2">cv. PBC81</strain>
    </source>
</reference>
<dbReference type="PANTHER" id="PTHR15907">
    <property type="entry name" value="DUF614 FAMILY PROTEIN-RELATED"/>
    <property type="match status" value="1"/>
</dbReference>
<dbReference type="Proteomes" id="UP000224567">
    <property type="component" value="Unassembled WGS sequence"/>
</dbReference>
<name>A0A2G2WW97_CAPBA</name>
<proteinExistence type="predicted"/>
<organism evidence="1 2">
    <name type="scientific">Capsicum baccatum</name>
    <name type="common">Peruvian pepper</name>
    <dbReference type="NCBI Taxonomy" id="33114"/>
    <lineage>
        <taxon>Eukaryota</taxon>
        <taxon>Viridiplantae</taxon>
        <taxon>Streptophyta</taxon>
        <taxon>Embryophyta</taxon>
        <taxon>Tracheophyta</taxon>
        <taxon>Spermatophyta</taxon>
        <taxon>Magnoliopsida</taxon>
        <taxon>eudicotyledons</taxon>
        <taxon>Gunneridae</taxon>
        <taxon>Pentapetalae</taxon>
        <taxon>asterids</taxon>
        <taxon>lamiids</taxon>
        <taxon>Solanales</taxon>
        <taxon>Solanaceae</taxon>
        <taxon>Solanoideae</taxon>
        <taxon>Capsiceae</taxon>
        <taxon>Capsicum</taxon>
    </lineage>
</organism>
<keyword evidence="2" id="KW-1185">Reference proteome</keyword>
<dbReference type="AlphaFoldDB" id="A0A2G2WW97"/>
<dbReference type="EMBL" id="MLFT02000004">
    <property type="protein sequence ID" value="PHT49536.1"/>
    <property type="molecule type" value="Genomic_DNA"/>
</dbReference>
<sequence>MPSTIEMHVVEGQWSSGLCDCFNDPINCVTTCFFPSITMGENAEIISKGETSCIAATTIYFLLCSIGCQGGYGFYYRSKLRKLLGLPKQTCKDNLVHGCCCFCAICQEHRELKVHGADPTIGWKANVENWRSQAVTIPPFFEPQMMR</sequence>
<dbReference type="NCBIfam" id="TIGR01571">
    <property type="entry name" value="A_thal_Cys_rich"/>
    <property type="match status" value="1"/>
</dbReference>
<dbReference type="InterPro" id="IPR006461">
    <property type="entry name" value="PLAC_motif_containing"/>
</dbReference>
<dbReference type="Pfam" id="PF04749">
    <property type="entry name" value="PLAC8"/>
    <property type="match status" value="1"/>
</dbReference>
<gene>
    <name evidence="1" type="ORF">CQW23_09283</name>
</gene>
<dbReference type="OrthoDB" id="1045822at2759"/>
<reference evidence="2" key="2">
    <citation type="journal article" date="2017" name="J. Anim. Genet.">
        <title>Multiple reference genome sequences of hot pepper reveal the massive evolution of plant disease resistance genes by retroduplication.</title>
        <authorList>
            <person name="Kim S."/>
            <person name="Park J."/>
            <person name="Yeom S.-I."/>
            <person name="Kim Y.-M."/>
            <person name="Seo E."/>
            <person name="Kim K.-T."/>
            <person name="Kim M.-S."/>
            <person name="Lee J.M."/>
            <person name="Cheong K."/>
            <person name="Shin H.-S."/>
            <person name="Kim S.-B."/>
            <person name="Han K."/>
            <person name="Lee J."/>
            <person name="Park M."/>
            <person name="Lee H.-A."/>
            <person name="Lee H.-Y."/>
            <person name="Lee Y."/>
            <person name="Oh S."/>
            <person name="Lee J.H."/>
            <person name="Choi E."/>
            <person name="Choi E."/>
            <person name="Lee S.E."/>
            <person name="Jeon J."/>
            <person name="Kim H."/>
            <person name="Choi G."/>
            <person name="Song H."/>
            <person name="Lee J."/>
            <person name="Lee S.-C."/>
            <person name="Kwon J.-K."/>
            <person name="Lee H.-Y."/>
            <person name="Koo N."/>
            <person name="Hong Y."/>
            <person name="Kim R.W."/>
            <person name="Kang W.-H."/>
            <person name="Huh J.H."/>
            <person name="Kang B.-C."/>
            <person name="Yang T.-J."/>
            <person name="Lee Y.-H."/>
            <person name="Bennetzen J.L."/>
            <person name="Choi D."/>
        </authorList>
    </citation>
    <scope>NUCLEOTIDE SEQUENCE [LARGE SCALE GENOMIC DNA]</scope>
    <source>
        <strain evidence="2">cv. PBC81</strain>
    </source>
</reference>
<dbReference type="STRING" id="33114.A0A2G2WW97"/>
<evidence type="ECO:0000313" key="2">
    <source>
        <dbReference type="Proteomes" id="UP000224567"/>
    </source>
</evidence>